<protein>
    <submittedName>
        <fullName evidence="1">Uncharacterized protein</fullName>
    </submittedName>
</protein>
<sequence length="72" mass="7908">MKALQGLLGDHQDSVMARHTLRELAAVAHAAGESAFTYGVLHGREQRRAELAEAALPEAWTSITRDLRPWTA</sequence>
<dbReference type="AlphaFoldDB" id="A0AAT9HVV2"/>
<dbReference type="Gene3D" id="1.40.20.10">
    <property type="entry name" value="CHAD domain"/>
    <property type="match status" value="1"/>
</dbReference>
<evidence type="ECO:0000313" key="1">
    <source>
        <dbReference type="EMBL" id="BFO21516.1"/>
    </source>
</evidence>
<dbReference type="EMBL" id="AP035768">
    <property type="protein sequence ID" value="BFO21516.1"/>
    <property type="molecule type" value="Genomic_DNA"/>
</dbReference>
<reference evidence="1" key="2">
    <citation type="submission" date="2024-07" db="EMBL/GenBank/DDBJ databases">
        <title>Streptomyces haneummycinica sp. nov., a new antibiotic-producing actinobacterium isolated from marine sediment.</title>
        <authorList>
            <person name="Uemura M."/>
            <person name="Hamada M."/>
            <person name="Hirano S."/>
            <person name="Kobayashi K."/>
            <person name="Ohshiro T."/>
            <person name="Kobayashi T."/>
            <person name="Terahara T."/>
        </authorList>
    </citation>
    <scope>NUCLEOTIDE SEQUENCE</scope>
    <source>
        <strain evidence="1">KM77-8</strain>
    </source>
</reference>
<reference evidence="1" key="1">
    <citation type="submission" date="2024-06" db="EMBL/GenBank/DDBJ databases">
        <authorList>
            <consortium name="consrtm"/>
            <person name="Uemura M."/>
            <person name="Terahara T."/>
        </authorList>
    </citation>
    <scope>NUCLEOTIDE SEQUENCE</scope>
    <source>
        <strain evidence="1">KM77-8</strain>
    </source>
</reference>
<organism evidence="1">
    <name type="scientific">Streptomyces haneummycinicus</name>
    <dbReference type="NCBI Taxonomy" id="3074435"/>
    <lineage>
        <taxon>Bacteria</taxon>
        <taxon>Bacillati</taxon>
        <taxon>Actinomycetota</taxon>
        <taxon>Actinomycetes</taxon>
        <taxon>Kitasatosporales</taxon>
        <taxon>Streptomycetaceae</taxon>
        <taxon>Streptomyces</taxon>
    </lineage>
</organism>
<gene>
    <name evidence="1" type="ORF">SHKM778_79040</name>
</gene>
<name>A0AAT9HVV2_9ACTN</name>
<accession>A0AAT9HVV2</accession>
<proteinExistence type="predicted"/>
<dbReference type="InterPro" id="IPR038186">
    <property type="entry name" value="CHAD_dom_sf"/>
</dbReference>